<dbReference type="Gene3D" id="3.30.60.190">
    <property type="match status" value="1"/>
</dbReference>
<evidence type="ECO:0000313" key="9">
    <source>
        <dbReference type="EMBL" id="KAJ2902023.1"/>
    </source>
</evidence>
<comment type="similarity">
    <text evidence="5">Belongs to the BCD1 family.</text>
</comment>
<dbReference type="PANTHER" id="PTHR13483">
    <property type="entry name" value="BOX C_D SNORNA PROTEIN 1-RELATED"/>
    <property type="match status" value="1"/>
</dbReference>
<dbReference type="PROSITE" id="PS51083">
    <property type="entry name" value="ZF_HIT"/>
    <property type="match status" value="1"/>
</dbReference>
<dbReference type="InterPro" id="IPR057721">
    <property type="entry name" value="BCD1_alpha/beta"/>
</dbReference>
<evidence type="ECO:0000259" key="8">
    <source>
        <dbReference type="PROSITE" id="PS51083"/>
    </source>
</evidence>
<feature type="compositionally biased region" description="Low complexity" evidence="7">
    <location>
        <begin position="541"/>
        <end position="550"/>
    </location>
</feature>
<dbReference type="PANTHER" id="PTHR13483:SF11">
    <property type="entry name" value="ZINC FINGER HIT DOMAIN-CONTAINING PROTEIN 3"/>
    <property type="match status" value="1"/>
</dbReference>
<protein>
    <recommendedName>
        <fullName evidence="8">HIT-type domain-containing protein</fullName>
    </recommendedName>
</protein>
<dbReference type="EMBL" id="JAKWBI020000127">
    <property type="protein sequence ID" value="KAJ2902023.1"/>
    <property type="molecule type" value="Genomic_DNA"/>
</dbReference>
<dbReference type="AlphaFoldDB" id="A0AAD5WRN9"/>
<dbReference type="GO" id="GO:0048254">
    <property type="term" value="P:snoRNA localization"/>
    <property type="evidence" value="ECO:0007669"/>
    <property type="project" value="TreeGrafter"/>
</dbReference>
<dbReference type="GO" id="GO:0008270">
    <property type="term" value="F:zinc ion binding"/>
    <property type="evidence" value="ECO:0007669"/>
    <property type="project" value="UniProtKB-UniRule"/>
</dbReference>
<feature type="compositionally biased region" description="Basic and acidic residues" evidence="7">
    <location>
        <begin position="498"/>
        <end position="508"/>
    </location>
</feature>
<keyword evidence="1" id="KW-0479">Metal-binding</keyword>
<feature type="compositionally biased region" description="Basic residues" evidence="7">
    <location>
        <begin position="227"/>
        <end position="241"/>
    </location>
</feature>
<feature type="region of interest" description="Disordered" evidence="7">
    <location>
        <begin position="361"/>
        <end position="575"/>
    </location>
</feature>
<feature type="compositionally biased region" description="Acidic residues" evidence="7">
    <location>
        <begin position="412"/>
        <end position="434"/>
    </location>
</feature>
<keyword evidence="3" id="KW-0862">Zinc</keyword>
<dbReference type="SUPFAM" id="SSF144232">
    <property type="entry name" value="HIT/MYND zinc finger-like"/>
    <property type="match status" value="1"/>
</dbReference>
<dbReference type="GO" id="GO:0005634">
    <property type="term" value="C:nucleus"/>
    <property type="evidence" value="ECO:0007669"/>
    <property type="project" value="TreeGrafter"/>
</dbReference>
<gene>
    <name evidence="9" type="ORF">MKZ38_001116</name>
</gene>
<evidence type="ECO:0000256" key="2">
    <source>
        <dbReference type="ARBA" id="ARBA00022771"/>
    </source>
</evidence>
<keyword evidence="2 6" id="KW-0863">Zinc-finger</keyword>
<feature type="compositionally biased region" description="Polar residues" evidence="7">
    <location>
        <begin position="260"/>
        <end position="272"/>
    </location>
</feature>
<accession>A0AAD5WRN9</accession>
<dbReference type="Proteomes" id="UP001201980">
    <property type="component" value="Unassembled WGS sequence"/>
</dbReference>
<dbReference type="CDD" id="cd23023">
    <property type="entry name" value="zf-HIT_BCD1"/>
    <property type="match status" value="1"/>
</dbReference>
<dbReference type="InterPro" id="IPR007529">
    <property type="entry name" value="Znf_HIT"/>
</dbReference>
<proteinExistence type="inferred from homology"/>
<dbReference type="GO" id="GO:0000492">
    <property type="term" value="P:box C/D snoRNP assembly"/>
    <property type="evidence" value="ECO:0007669"/>
    <property type="project" value="TreeGrafter"/>
</dbReference>
<evidence type="ECO:0000256" key="7">
    <source>
        <dbReference type="SAM" id="MobiDB-lite"/>
    </source>
</evidence>
<feature type="compositionally biased region" description="Basic and acidic residues" evidence="7">
    <location>
        <begin position="453"/>
        <end position="462"/>
    </location>
</feature>
<evidence type="ECO:0000256" key="6">
    <source>
        <dbReference type="PROSITE-ProRule" id="PRU00453"/>
    </source>
</evidence>
<evidence type="ECO:0000256" key="4">
    <source>
        <dbReference type="ARBA" id="ARBA00049598"/>
    </source>
</evidence>
<reference evidence="9" key="1">
    <citation type="submission" date="2022-07" db="EMBL/GenBank/DDBJ databases">
        <title>Draft genome sequence of Zalerion maritima ATCC 34329, a (micro)plastics degrading marine fungus.</title>
        <authorList>
            <person name="Paco A."/>
            <person name="Goncalves M.F.M."/>
            <person name="Rocha-Santos T.A.P."/>
            <person name="Alves A."/>
        </authorList>
    </citation>
    <scope>NUCLEOTIDE SEQUENCE</scope>
    <source>
        <strain evidence="9">ATCC 34329</strain>
    </source>
</reference>
<feature type="compositionally biased region" description="Polar residues" evidence="7">
    <location>
        <begin position="463"/>
        <end position="475"/>
    </location>
</feature>
<dbReference type="GO" id="GO:0070761">
    <property type="term" value="C:pre-snoRNP complex"/>
    <property type="evidence" value="ECO:0007669"/>
    <property type="project" value="TreeGrafter"/>
</dbReference>
<sequence length="645" mass="72410">MADPSLGSAIRCHICYIRQGIYKCPKCGRRSCSVTCVKTHKTRSRCSGERDPTEPKPLSWLRTPAGIDHDFNFLVGIERKIERNNKELVEAGLFTEYELRGYDRVEEERDEEGNIVRSVAKEMKKRLRLLDVNVRRVPRGMARARENNTTFCRTRRKGMNWQVEWLLIGVREHPVLDGKTLEGPETRVVYKAVEWKPLFRALQSSLEWFRRSLLTPEEKEADAQEKNRRRYRSRGKGRLKMRPGQQDDDDGDNNDMPQKFLSQSTETSAWSSGEYLQQDHITKRWNQEMGSPLSSFFDFYLHVPRWPSGPKKVVMPLRPTETLATALCGRTVVEFPTIYVFPANTPLPFDFETRILERKKPGWMKGQKQDAEEKGEPEQMDVDQDQQDQKQDAEDETMITVSENGSDMTLSSDDDTSSSESGDGSDSEEGEISMDDSLPKPAKKPTIKSKASSSRDNKRDTNKSNSQNPRGNQRASRGRGKGRGYRDNRGGAGGGGHGRRDPHPDQSRHGGQFDQGLSYNDGDGLSQQQGHQQKGHIAMYRGNRGNNQRGQRGRGRGGKQTPNYSHNGGRGGRSMSLVGASAVVPQKHTDMAMDMGQDTQEAAPVAKKQKTSGLVSYDSASDSAPEELGAVLGMAAGRDLARLAR</sequence>
<evidence type="ECO:0000256" key="5">
    <source>
        <dbReference type="ARBA" id="ARBA00049654"/>
    </source>
</evidence>
<dbReference type="Pfam" id="PF04438">
    <property type="entry name" value="zf-HIT"/>
    <property type="match status" value="1"/>
</dbReference>
<dbReference type="InterPro" id="IPR051639">
    <property type="entry name" value="BCD1"/>
</dbReference>
<keyword evidence="10" id="KW-1185">Reference proteome</keyword>
<dbReference type="GO" id="GO:0000463">
    <property type="term" value="P:maturation of LSU-rRNA from tricistronic rRNA transcript (SSU-rRNA, 5.8S rRNA, LSU-rRNA)"/>
    <property type="evidence" value="ECO:0007669"/>
    <property type="project" value="TreeGrafter"/>
</dbReference>
<comment type="function">
    <text evidence="4">Required for box C/D snoRNAs accumulation involved in snoRNA processing, snoRNA transport to the nucleolus and ribosome biogenesis.</text>
</comment>
<evidence type="ECO:0000256" key="3">
    <source>
        <dbReference type="ARBA" id="ARBA00022833"/>
    </source>
</evidence>
<comment type="caution">
    <text evidence="9">The sequence shown here is derived from an EMBL/GenBank/DDBJ whole genome shotgun (WGS) entry which is preliminary data.</text>
</comment>
<feature type="domain" description="HIT-type" evidence="8">
    <location>
        <begin position="12"/>
        <end position="46"/>
    </location>
</feature>
<feature type="region of interest" description="Disordered" evidence="7">
    <location>
        <begin position="219"/>
        <end position="272"/>
    </location>
</feature>
<name>A0AAD5WRN9_9PEZI</name>
<organism evidence="9 10">
    <name type="scientific">Zalerion maritima</name>
    <dbReference type="NCBI Taxonomy" id="339359"/>
    <lineage>
        <taxon>Eukaryota</taxon>
        <taxon>Fungi</taxon>
        <taxon>Dikarya</taxon>
        <taxon>Ascomycota</taxon>
        <taxon>Pezizomycotina</taxon>
        <taxon>Sordariomycetes</taxon>
        <taxon>Lulworthiomycetidae</taxon>
        <taxon>Lulworthiales</taxon>
        <taxon>Lulworthiaceae</taxon>
        <taxon>Zalerion</taxon>
    </lineage>
</organism>
<dbReference type="Pfam" id="PF25790">
    <property type="entry name" value="BCD1"/>
    <property type="match status" value="1"/>
</dbReference>
<evidence type="ECO:0000313" key="10">
    <source>
        <dbReference type="Proteomes" id="UP001201980"/>
    </source>
</evidence>
<feature type="compositionally biased region" description="Basic and acidic residues" evidence="7">
    <location>
        <begin position="367"/>
        <end position="377"/>
    </location>
</feature>
<evidence type="ECO:0000256" key="1">
    <source>
        <dbReference type="ARBA" id="ARBA00022723"/>
    </source>
</evidence>